<accession>A0A2K8KRP4</accession>
<dbReference type="AlphaFoldDB" id="A0A2K8KRP4"/>
<evidence type="ECO:0000313" key="2">
    <source>
        <dbReference type="Proteomes" id="UP000229757"/>
    </source>
</evidence>
<dbReference type="Proteomes" id="UP000229757">
    <property type="component" value="Chromosome"/>
</dbReference>
<evidence type="ECO:0008006" key="3">
    <source>
        <dbReference type="Google" id="ProtNLM"/>
    </source>
</evidence>
<evidence type="ECO:0000313" key="1">
    <source>
        <dbReference type="EMBL" id="ATX76531.1"/>
    </source>
</evidence>
<protein>
    <recommendedName>
        <fullName evidence="3">Ethyl tert-butyl ether degradation EthD</fullName>
    </recommendedName>
</protein>
<keyword evidence="2" id="KW-1185">Reference proteome</keyword>
<gene>
    <name evidence="1" type="ORF">REIFOR_01385</name>
</gene>
<dbReference type="OrthoDB" id="5888360at2"/>
<dbReference type="SUPFAM" id="SSF54909">
    <property type="entry name" value="Dimeric alpha+beta barrel"/>
    <property type="match status" value="1"/>
</dbReference>
<dbReference type="Gene3D" id="3.30.70.100">
    <property type="match status" value="1"/>
</dbReference>
<reference evidence="1 2" key="1">
    <citation type="journal article" date="2017" name="Environ. Microbiol.">
        <title>Genomic and physiological analyses of 'Reinekea forsetii' reveal a versatile opportunistic lifestyle during spring algae blooms.</title>
        <authorList>
            <person name="Avci B."/>
            <person name="Hahnke R.L."/>
            <person name="Chafee M."/>
            <person name="Fischer T."/>
            <person name="Gruber-Vodicka H."/>
            <person name="Tegetmeyer H.E."/>
            <person name="Harder J."/>
            <person name="Fuchs B.M."/>
            <person name="Amann R.I."/>
            <person name="Teeling H."/>
        </authorList>
    </citation>
    <scope>NUCLEOTIDE SEQUENCE [LARGE SCALE GENOMIC DNA]</scope>
    <source>
        <strain evidence="1 2">Hel1_31_D35</strain>
    </source>
</reference>
<name>A0A2K8KRP4_9GAMM</name>
<dbReference type="KEGG" id="rfo:REIFOR_01385"/>
<dbReference type="InterPro" id="IPR011008">
    <property type="entry name" value="Dimeric_a/b-barrel"/>
</dbReference>
<organism evidence="1 2">
    <name type="scientific">Reinekea forsetii</name>
    <dbReference type="NCBI Taxonomy" id="1336806"/>
    <lineage>
        <taxon>Bacteria</taxon>
        <taxon>Pseudomonadati</taxon>
        <taxon>Pseudomonadota</taxon>
        <taxon>Gammaproteobacteria</taxon>
        <taxon>Oceanospirillales</taxon>
        <taxon>Saccharospirillaceae</taxon>
        <taxon>Reinekea</taxon>
    </lineage>
</organism>
<dbReference type="RefSeq" id="WP_100256869.1">
    <property type="nucleotide sequence ID" value="NZ_CP011797.1"/>
</dbReference>
<dbReference type="EMBL" id="CP011797">
    <property type="protein sequence ID" value="ATX76531.1"/>
    <property type="molecule type" value="Genomic_DNA"/>
</dbReference>
<proteinExistence type="predicted"/>
<sequence length="115" mass="13042">MVYARTAFFQGTLTAPERQEFQDYMRAEVVPILQTFPGMQTLQLNFPEVIDPAGPQDLLLMMQHTYADQAAMDAALASERRTLSMHATNKILDKLAILVYHVNFQREALEPSLAK</sequence>